<name>A0A1B8GEK7_9PEZI</name>
<dbReference type="STRING" id="342668.A0A1B8GEK7"/>
<dbReference type="Proteomes" id="UP000091956">
    <property type="component" value="Unassembled WGS sequence"/>
</dbReference>
<gene>
    <name evidence="4" type="ORF">VE01_07844</name>
</gene>
<keyword evidence="2" id="KW-0521">NADP</keyword>
<dbReference type="PANTHER" id="PTHR42760">
    <property type="entry name" value="SHORT-CHAIN DEHYDROGENASES/REDUCTASES FAMILY MEMBER"/>
    <property type="match status" value="1"/>
</dbReference>
<keyword evidence="3" id="KW-0560">Oxidoreductase</keyword>
<comment type="similarity">
    <text evidence="1">Belongs to the short-chain dehydrogenases/reductases (SDR) family.</text>
</comment>
<evidence type="ECO:0000256" key="2">
    <source>
        <dbReference type="ARBA" id="ARBA00022857"/>
    </source>
</evidence>
<dbReference type="Gene3D" id="3.40.50.720">
    <property type="entry name" value="NAD(P)-binding Rossmann-like Domain"/>
    <property type="match status" value="1"/>
</dbReference>
<dbReference type="InterPro" id="IPR020904">
    <property type="entry name" value="Sc_DH/Rdtase_CS"/>
</dbReference>
<dbReference type="AlphaFoldDB" id="A0A1B8GEK7"/>
<protein>
    <submittedName>
        <fullName evidence="4">Uncharacterized protein</fullName>
    </submittedName>
</protein>
<organism evidence="4 5">
    <name type="scientific">Pseudogymnoascus verrucosus</name>
    <dbReference type="NCBI Taxonomy" id="342668"/>
    <lineage>
        <taxon>Eukaryota</taxon>
        <taxon>Fungi</taxon>
        <taxon>Dikarya</taxon>
        <taxon>Ascomycota</taxon>
        <taxon>Pezizomycotina</taxon>
        <taxon>Leotiomycetes</taxon>
        <taxon>Thelebolales</taxon>
        <taxon>Thelebolaceae</taxon>
        <taxon>Pseudogymnoascus</taxon>
    </lineage>
</organism>
<dbReference type="GO" id="GO:0048038">
    <property type="term" value="F:quinone binding"/>
    <property type="evidence" value="ECO:0007669"/>
    <property type="project" value="TreeGrafter"/>
</dbReference>
<dbReference type="FunFam" id="3.40.50.720:FF:000173">
    <property type="entry name" value="3-oxoacyl-[acyl-carrier protein] reductase"/>
    <property type="match status" value="1"/>
</dbReference>
<evidence type="ECO:0000256" key="3">
    <source>
        <dbReference type="ARBA" id="ARBA00023002"/>
    </source>
</evidence>
<dbReference type="PRINTS" id="PR00081">
    <property type="entry name" value="GDHRDH"/>
</dbReference>
<dbReference type="InterPro" id="IPR036291">
    <property type="entry name" value="NAD(P)-bd_dom_sf"/>
</dbReference>
<dbReference type="PRINTS" id="PR00080">
    <property type="entry name" value="SDRFAMILY"/>
</dbReference>
<sequence length="270" mass="28759">MPRPVITRQGTRFYRSLRKAFSSVGTDKTPIKHVIITGASGGIGRAIASRFASEGAKCTLIGRTESKLQASLRELSTLRDHRIVVGDVGKEAFWKDLAKKMKEDKDHCDVLVNAAGITHYSLLVRTPAATVDEVIDTNLRGTILGCQHMIKDMMRKKTGCIINIASLLGVKGGRGSSVYAASKAGVLGFTRALAAEAGPSGVRVNAVVPGYIETEMTSGMEPALFESTKNAIPLQRFGTAEEVADAAFFLAANQYANNCTLNLDGGLSAV</sequence>
<reference evidence="4 5" key="1">
    <citation type="submission" date="2016-03" db="EMBL/GenBank/DDBJ databases">
        <title>Comparative genomics of Pseudogymnoascus destructans, the fungus causing white-nose syndrome of bats.</title>
        <authorList>
            <person name="Palmer J.M."/>
            <person name="Drees K.P."/>
            <person name="Foster J.T."/>
            <person name="Lindner D.L."/>
        </authorList>
    </citation>
    <scope>NUCLEOTIDE SEQUENCE [LARGE SCALE GENOMIC DNA]</scope>
    <source>
        <strain evidence="4 5">UAMH 10579</strain>
    </source>
</reference>
<dbReference type="GO" id="GO:0016616">
    <property type="term" value="F:oxidoreductase activity, acting on the CH-OH group of donors, NAD or NADP as acceptor"/>
    <property type="evidence" value="ECO:0007669"/>
    <property type="project" value="TreeGrafter"/>
</dbReference>
<keyword evidence="5" id="KW-1185">Reference proteome</keyword>
<evidence type="ECO:0000256" key="1">
    <source>
        <dbReference type="ARBA" id="ARBA00006484"/>
    </source>
</evidence>
<evidence type="ECO:0000313" key="4">
    <source>
        <dbReference type="EMBL" id="OBT94265.2"/>
    </source>
</evidence>
<dbReference type="SUPFAM" id="SSF51735">
    <property type="entry name" value="NAD(P)-binding Rossmann-fold domains"/>
    <property type="match status" value="1"/>
</dbReference>
<accession>A0A1B8GEK7</accession>
<dbReference type="GeneID" id="28841230"/>
<dbReference type="EMBL" id="KV460245">
    <property type="protein sequence ID" value="OBT94265.2"/>
    <property type="molecule type" value="Genomic_DNA"/>
</dbReference>
<reference evidence="5" key="2">
    <citation type="journal article" date="2018" name="Nat. Commun.">
        <title>Extreme sensitivity to ultraviolet light in the fungal pathogen causing white-nose syndrome of bats.</title>
        <authorList>
            <person name="Palmer J.M."/>
            <person name="Drees K.P."/>
            <person name="Foster J.T."/>
            <person name="Lindner D.L."/>
        </authorList>
    </citation>
    <scope>NUCLEOTIDE SEQUENCE [LARGE SCALE GENOMIC DNA]</scope>
    <source>
        <strain evidence="5">UAMH 10579</strain>
    </source>
</reference>
<dbReference type="InterPro" id="IPR002347">
    <property type="entry name" value="SDR_fam"/>
</dbReference>
<dbReference type="GO" id="GO:0006633">
    <property type="term" value="P:fatty acid biosynthetic process"/>
    <property type="evidence" value="ECO:0007669"/>
    <property type="project" value="TreeGrafter"/>
</dbReference>
<dbReference type="PANTHER" id="PTHR42760:SF133">
    <property type="entry name" value="3-OXOACYL-[ACYL-CARRIER-PROTEIN] REDUCTASE"/>
    <property type="match status" value="1"/>
</dbReference>
<dbReference type="PROSITE" id="PS00061">
    <property type="entry name" value="ADH_SHORT"/>
    <property type="match status" value="1"/>
</dbReference>
<proteinExistence type="inferred from homology"/>
<dbReference type="RefSeq" id="XP_059319489.1">
    <property type="nucleotide sequence ID" value="XM_059463912.1"/>
</dbReference>
<dbReference type="Pfam" id="PF13561">
    <property type="entry name" value="adh_short_C2"/>
    <property type="match status" value="1"/>
</dbReference>
<evidence type="ECO:0000313" key="5">
    <source>
        <dbReference type="Proteomes" id="UP000091956"/>
    </source>
</evidence>